<dbReference type="Proteomes" id="UP001244011">
    <property type="component" value="Unassembled WGS sequence"/>
</dbReference>
<dbReference type="GeneID" id="85306728"/>
<comment type="caution">
    <text evidence="2">The sequence shown here is derived from an EMBL/GenBank/DDBJ whole genome shotgun (WGS) entry which is preliminary data.</text>
</comment>
<dbReference type="RefSeq" id="XP_060278152.1">
    <property type="nucleotide sequence ID" value="XM_060423541.1"/>
</dbReference>
<accession>A0AAJ0FH97</accession>
<proteinExistence type="predicted"/>
<sequence>MLFVVTSFLSLSGSGWVIRVRARHGPPLAFEVLLLAIVCSAEWSAPTFNPQPYRVPRSLGMTVPCRISLACEQPK</sequence>
<keyword evidence="1" id="KW-0732">Signal</keyword>
<dbReference type="AlphaFoldDB" id="A0AAJ0FH97"/>
<evidence type="ECO:0000313" key="2">
    <source>
        <dbReference type="EMBL" id="KAK1761939.1"/>
    </source>
</evidence>
<keyword evidence="3" id="KW-1185">Reference proteome</keyword>
<evidence type="ECO:0008006" key="4">
    <source>
        <dbReference type="Google" id="ProtNLM"/>
    </source>
</evidence>
<protein>
    <recommendedName>
        <fullName evidence="4">Secreted protein</fullName>
    </recommendedName>
</protein>
<reference evidence="2" key="1">
    <citation type="submission" date="2023-06" db="EMBL/GenBank/DDBJ databases">
        <title>Genome-scale phylogeny and comparative genomics of the fungal order Sordariales.</title>
        <authorList>
            <consortium name="Lawrence Berkeley National Laboratory"/>
            <person name="Hensen N."/>
            <person name="Bonometti L."/>
            <person name="Westerberg I."/>
            <person name="Brannstrom I.O."/>
            <person name="Guillou S."/>
            <person name="Cros-Aarteil S."/>
            <person name="Calhoun S."/>
            <person name="Haridas S."/>
            <person name="Kuo A."/>
            <person name="Mondo S."/>
            <person name="Pangilinan J."/>
            <person name="Riley R."/>
            <person name="Labutti K."/>
            <person name="Andreopoulos B."/>
            <person name="Lipzen A."/>
            <person name="Chen C."/>
            <person name="Yanf M."/>
            <person name="Daum C."/>
            <person name="Ng V."/>
            <person name="Clum A."/>
            <person name="Steindorff A."/>
            <person name="Ohm R."/>
            <person name="Martin F."/>
            <person name="Silar P."/>
            <person name="Natvig D."/>
            <person name="Lalanne C."/>
            <person name="Gautier V."/>
            <person name="Ament-Velasquez S.L."/>
            <person name="Kruys A."/>
            <person name="Hutchinson M.I."/>
            <person name="Powell A.J."/>
            <person name="Barry K."/>
            <person name="Miller A.N."/>
            <person name="Grigoriev I.V."/>
            <person name="Debuchy R."/>
            <person name="Gladieux P."/>
            <person name="Thoren M.H."/>
            <person name="Johannesson H."/>
        </authorList>
    </citation>
    <scope>NUCLEOTIDE SEQUENCE</scope>
    <source>
        <strain evidence="2">8032-3</strain>
    </source>
</reference>
<name>A0AAJ0FH97_9PEZI</name>
<feature type="chain" id="PRO_5042555991" description="Secreted protein" evidence="1">
    <location>
        <begin position="23"/>
        <end position="75"/>
    </location>
</feature>
<evidence type="ECO:0000313" key="3">
    <source>
        <dbReference type="Proteomes" id="UP001244011"/>
    </source>
</evidence>
<gene>
    <name evidence="2" type="ORF">QBC33DRAFT_316606</name>
</gene>
<organism evidence="2 3">
    <name type="scientific">Phialemonium atrogriseum</name>
    <dbReference type="NCBI Taxonomy" id="1093897"/>
    <lineage>
        <taxon>Eukaryota</taxon>
        <taxon>Fungi</taxon>
        <taxon>Dikarya</taxon>
        <taxon>Ascomycota</taxon>
        <taxon>Pezizomycotina</taxon>
        <taxon>Sordariomycetes</taxon>
        <taxon>Sordariomycetidae</taxon>
        <taxon>Cephalothecales</taxon>
        <taxon>Cephalothecaceae</taxon>
        <taxon>Phialemonium</taxon>
    </lineage>
</organism>
<feature type="signal peptide" evidence="1">
    <location>
        <begin position="1"/>
        <end position="22"/>
    </location>
</feature>
<evidence type="ECO:0000256" key="1">
    <source>
        <dbReference type="SAM" id="SignalP"/>
    </source>
</evidence>
<dbReference type="EMBL" id="MU839046">
    <property type="protein sequence ID" value="KAK1761939.1"/>
    <property type="molecule type" value="Genomic_DNA"/>
</dbReference>